<evidence type="ECO:0000256" key="1">
    <source>
        <dbReference type="ARBA" id="ARBA00012493"/>
    </source>
</evidence>
<dbReference type="PRINTS" id="PR00866">
    <property type="entry name" value="RNADNAPOLMS"/>
</dbReference>
<dbReference type="OrthoDB" id="9780724at2"/>
<dbReference type="RefSeq" id="WP_120214125.1">
    <property type="nucleotide sequence ID" value="NZ_BMCW01000006.1"/>
</dbReference>
<dbReference type="InterPro" id="IPR000477">
    <property type="entry name" value="RT_dom"/>
</dbReference>
<name>A0A420D7I1_9FLAO</name>
<evidence type="ECO:0000313" key="12">
    <source>
        <dbReference type="EMBL" id="RKE86719.1"/>
    </source>
</evidence>
<dbReference type="InterPro" id="IPR051083">
    <property type="entry name" value="GrpII_Intron_Splice-Mob/Def"/>
</dbReference>
<dbReference type="GO" id="GO:0003723">
    <property type="term" value="F:RNA binding"/>
    <property type="evidence" value="ECO:0007669"/>
    <property type="project" value="InterPro"/>
</dbReference>
<reference evidence="11" key="4">
    <citation type="submission" date="2024-05" db="EMBL/GenBank/DDBJ databases">
        <authorList>
            <person name="Sun Q."/>
            <person name="Sedlacek I."/>
        </authorList>
    </citation>
    <scope>NUCLEOTIDE SEQUENCE</scope>
    <source>
        <strain evidence="11">CCM 8490</strain>
    </source>
</reference>
<evidence type="ECO:0000313" key="11">
    <source>
        <dbReference type="EMBL" id="GGG62482.1"/>
    </source>
</evidence>
<evidence type="ECO:0000313" key="14">
    <source>
        <dbReference type="Proteomes" id="UP000658202"/>
    </source>
</evidence>
<dbReference type="SUPFAM" id="SSF56672">
    <property type="entry name" value="DNA/RNA polymerases"/>
    <property type="match status" value="1"/>
</dbReference>
<dbReference type="PANTHER" id="PTHR34047">
    <property type="entry name" value="NUCLEAR INTRON MATURASE 1, MITOCHONDRIAL-RELATED"/>
    <property type="match status" value="1"/>
</dbReference>
<evidence type="ECO:0000313" key="13">
    <source>
        <dbReference type="Proteomes" id="UP000285906"/>
    </source>
</evidence>
<sequence length="383" mass="45112">MKPFPFEQFITNAIKEDRSNDFIEECLRYAYKLEVKNYPVLFSIQHLAMAMGVKSQFLLALIGEDKRNIFDYLTDNRATIKHYNHFFIKKKRGNYREIMAPHKDLKYIQKWLLFNILSKFPLAESCKGFRSGISIYDNASLHNNAKIILKVDLLKFYDTITEKRVYGVFAKMGYAKNLAYSLAKLCTAKHHEKYWSDFNLNDKEVLSYYLEFKPPILPQGAPSSPTLANIVATNMDKRFEGLSKKLKFSYSRYADDLTFSIKDIGTLPSLDLIRKIINEENFYINEDKITYMHRGSKQYVTGLTVTNGVHTSKKYRKKIARHIYFCRRYGVENHLIKNIDHFPNYNILKFHDWLYGHICFINSVDKEASKRLLNDFNKIIWPL</sequence>
<dbReference type="EC" id="2.7.7.49" evidence="1"/>
<evidence type="ECO:0000256" key="6">
    <source>
        <dbReference type="ARBA" id="ARBA00022918"/>
    </source>
</evidence>
<comment type="similarity">
    <text evidence="8">Belongs to the bacterial reverse transcriptase family.</text>
</comment>
<dbReference type="GO" id="GO:0051607">
    <property type="term" value="P:defense response to virus"/>
    <property type="evidence" value="ECO:0007669"/>
    <property type="project" value="UniProtKB-KW"/>
</dbReference>
<gene>
    <name evidence="12" type="ORF">BXY58_2545</name>
    <name evidence="11" type="ORF">GCM10007332_25640</name>
</gene>
<dbReference type="GO" id="GO:0046872">
    <property type="term" value="F:metal ion binding"/>
    <property type="evidence" value="ECO:0007669"/>
    <property type="project" value="UniProtKB-KW"/>
</dbReference>
<dbReference type="EMBL" id="RAQH01000007">
    <property type="protein sequence ID" value="RKE86719.1"/>
    <property type="molecule type" value="Genomic_DNA"/>
</dbReference>
<reference evidence="14" key="3">
    <citation type="journal article" date="2019" name="Int. J. Syst. Evol. Microbiol.">
        <title>The Global Catalogue of Microorganisms (GCM) 10K type strain sequencing project: providing services to taxonomists for standard genome sequencing and annotation.</title>
        <authorList>
            <consortium name="The Broad Institute Genomics Platform"/>
            <consortium name="The Broad Institute Genome Sequencing Center for Infectious Disease"/>
            <person name="Wu L."/>
            <person name="Ma J."/>
        </authorList>
    </citation>
    <scope>NUCLEOTIDE SEQUENCE [LARGE SCALE GENOMIC DNA]</scope>
    <source>
        <strain evidence="14">CCM 8490</strain>
    </source>
</reference>
<comment type="catalytic activity">
    <reaction evidence="9">
        <text>DNA(n) + a 2'-deoxyribonucleoside 5'-triphosphate = DNA(n+1) + diphosphate</text>
        <dbReference type="Rhea" id="RHEA:22508"/>
        <dbReference type="Rhea" id="RHEA-COMP:17339"/>
        <dbReference type="Rhea" id="RHEA-COMP:17340"/>
        <dbReference type="ChEBI" id="CHEBI:33019"/>
        <dbReference type="ChEBI" id="CHEBI:61560"/>
        <dbReference type="ChEBI" id="CHEBI:173112"/>
        <dbReference type="EC" id="2.7.7.49"/>
    </reaction>
</comment>
<evidence type="ECO:0000256" key="8">
    <source>
        <dbReference type="ARBA" id="ARBA00034120"/>
    </source>
</evidence>
<organism evidence="12 13">
    <name type="scientific">Epilithonimonas arachidiradicis</name>
    <dbReference type="NCBI Taxonomy" id="1617282"/>
    <lineage>
        <taxon>Bacteria</taxon>
        <taxon>Pseudomonadati</taxon>
        <taxon>Bacteroidota</taxon>
        <taxon>Flavobacteriia</taxon>
        <taxon>Flavobacteriales</taxon>
        <taxon>Weeksellaceae</taxon>
        <taxon>Chryseobacterium group</taxon>
        <taxon>Epilithonimonas</taxon>
    </lineage>
</organism>
<dbReference type="Proteomes" id="UP000285906">
    <property type="component" value="Unassembled WGS sequence"/>
</dbReference>
<dbReference type="Proteomes" id="UP000658202">
    <property type="component" value="Unassembled WGS sequence"/>
</dbReference>
<reference evidence="12 13" key="2">
    <citation type="submission" date="2018-09" db="EMBL/GenBank/DDBJ databases">
        <title>Genomic Encyclopedia of Archaeal and Bacterial Type Strains, Phase II (KMG-II): from individual species to whole genera.</title>
        <authorList>
            <person name="Goeker M."/>
        </authorList>
    </citation>
    <scope>NUCLEOTIDE SEQUENCE [LARGE SCALE GENOMIC DNA]</scope>
    <source>
        <strain evidence="12 13">DSM 27620</strain>
    </source>
</reference>
<evidence type="ECO:0000256" key="3">
    <source>
        <dbReference type="ARBA" id="ARBA00022695"/>
    </source>
</evidence>
<keyword evidence="7" id="KW-0051">Antiviral defense</keyword>
<dbReference type="InterPro" id="IPR043502">
    <property type="entry name" value="DNA/RNA_pol_sf"/>
</dbReference>
<accession>A0A420D7I1</accession>
<keyword evidence="5" id="KW-0460">Magnesium</keyword>
<feature type="domain" description="Reverse transcriptase" evidence="10">
    <location>
        <begin position="69"/>
        <end position="305"/>
    </location>
</feature>
<evidence type="ECO:0000256" key="2">
    <source>
        <dbReference type="ARBA" id="ARBA00022679"/>
    </source>
</evidence>
<evidence type="ECO:0000256" key="4">
    <source>
        <dbReference type="ARBA" id="ARBA00022723"/>
    </source>
</evidence>
<evidence type="ECO:0000256" key="9">
    <source>
        <dbReference type="ARBA" id="ARBA00048173"/>
    </source>
</evidence>
<dbReference type="GO" id="GO:0003964">
    <property type="term" value="F:RNA-directed DNA polymerase activity"/>
    <property type="evidence" value="ECO:0007669"/>
    <property type="project" value="UniProtKB-KW"/>
</dbReference>
<keyword evidence="2" id="KW-0808">Transferase</keyword>
<keyword evidence="3" id="KW-0548">Nucleotidyltransferase</keyword>
<protein>
    <recommendedName>
        <fullName evidence="1">RNA-directed DNA polymerase</fullName>
        <ecNumber evidence="1">2.7.7.49</ecNumber>
    </recommendedName>
</protein>
<comment type="caution">
    <text evidence="12">The sequence shown here is derived from an EMBL/GenBank/DDBJ whole genome shotgun (WGS) entry which is preliminary data.</text>
</comment>
<dbReference type="PANTHER" id="PTHR34047:SF7">
    <property type="entry name" value="RNA-DIRECTED DNA POLYMERASE"/>
    <property type="match status" value="1"/>
</dbReference>
<dbReference type="PROSITE" id="PS50878">
    <property type="entry name" value="RT_POL"/>
    <property type="match status" value="1"/>
</dbReference>
<dbReference type="InterPro" id="IPR000123">
    <property type="entry name" value="Reverse_transcriptase_msDNA"/>
</dbReference>
<reference evidence="11" key="1">
    <citation type="journal article" date="2014" name="Int. J. Syst. Evol. Microbiol.">
        <title>Complete genome of a new Firmicutes species belonging to the dominant human colonic microbiota ('Ruminococcus bicirculans') reveals two chromosomes and a selective capacity to utilize plant glucans.</title>
        <authorList>
            <consortium name="NISC Comparative Sequencing Program"/>
            <person name="Wegmann U."/>
            <person name="Louis P."/>
            <person name="Goesmann A."/>
            <person name="Henrissat B."/>
            <person name="Duncan S.H."/>
            <person name="Flint H.J."/>
        </authorList>
    </citation>
    <scope>NUCLEOTIDE SEQUENCE</scope>
    <source>
        <strain evidence="11">CCM 8490</strain>
    </source>
</reference>
<dbReference type="CDD" id="cd03487">
    <property type="entry name" value="RT_Bac_retron_II"/>
    <property type="match status" value="1"/>
</dbReference>
<dbReference type="EMBL" id="BMCW01000006">
    <property type="protein sequence ID" value="GGG62482.1"/>
    <property type="molecule type" value="Genomic_DNA"/>
</dbReference>
<proteinExistence type="inferred from homology"/>
<evidence type="ECO:0000256" key="5">
    <source>
        <dbReference type="ARBA" id="ARBA00022842"/>
    </source>
</evidence>
<evidence type="ECO:0000259" key="10">
    <source>
        <dbReference type="PROSITE" id="PS50878"/>
    </source>
</evidence>
<keyword evidence="14" id="KW-1185">Reference proteome</keyword>
<evidence type="ECO:0000256" key="7">
    <source>
        <dbReference type="ARBA" id="ARBA00023118"/>
    </source>
</evidence>
<dbReference type="AlphaFoldDB" id="A0A420D7I1"/>
<dbReference type="Pfam" id="PF00078">
    <property type="entry name" value="RVT_1"/>
    <property type="match status" value="1"/>
</dbReference>
<keyword evidence="4" id="KW-0479">Metal-binding</keyword>
<keyword evidence="6 12" id="KW-0695">RNA-directed DNA polymerase</keyword>